<dbReference type="NCBIfam" id="TIGR00071">
    <property type="entry name" value="hisT_truA"/>
    <property type="match status" value="1"/>
</dbReference>
<dbReference type="InterPro" id="IPR020103">
    <property type="entry name" value="PsdUridine_synth_cat_dom_sf"/>
</dbReference>
<dbReference type="RefSeq" id="WP_076514773.1">
    <property type="nucleotide sequence ID" value="NZ_FTOH01000003.1"/>
</dbReference>
<evidence type="ECO:0000313" key="10">
    <source>
        <dbReference type="Proteomes" id="UP000185639"/>
    </source>
</evidence>
<evidence type="ECO:0000256" key="1">
    <source>
        <dbReference type="ARBA" id="ARBA00009375"/>
    </source>
</evidence>
<feature type="domain" description="Pseudouridine synthase I TruA alpha/beta" evidence="8">
    <location>
        <begin position="13"/>
        <end position="112"/>
    </location>
</feature>
<comment type="similarity">
    <text evidence="1 4 7">Belongs to the tRNA pseudouridine synthase TruA family.</text>
</comment>
<evidence type="ECO:0000256" key="3">
    <source>
        <dbReference type="ARBA" id="ARBA00023235"/>
    </source>
</evidence>
<dbReference type="EMBL" id="FTOH01000003">
    <property type="protein sequence ID" value="SIS68360.1"/>
    <property type="molecule type" value="Genomic_DNA"/>
</dbReference>
<evidence type="ECO:0000313" key="9">
    <source>
        <dbReference type="EMBL" id="SIS68360.1"/>
    </source>
</evidence>
<dbReference type="OrthoDB" id="9811823at2"/>
<comment type="subunit">
    <text evidence="4">Homodimer.</text>
</comment>
<feature type="active site" description="Nucleophile" evidence="4 5">
    <location>
        <position position="61"/>
    </location>
</feature>
<evidence type="ECO:0000256" key="6">
    <source>
        <dbReference type="PIRSR" id="PIRSR001430-2"/>
    </source>
</evidence>
<dbReference type="InterPro" id="IPR001406">
    <property type="entry name" value="PsdUridine_synth_TruA"/>
</dbReference>
<reference evidence="10" key="1">
    <citation type="submission" date="2017-01" db="EMBL/GenBank/DDBJ databases">
        <authorList>
            <person name="Varghese N."/>
            <person name="Submissions S."/>
        </authorList>
    </citation>
    <scope>NUCLEOTIDE SEQUENCE [LARGE SCALE GENOMIC DNA]</scope>
    <source>
        <strain evidence="10">DSM 24913</strain>
    </source>
</reference>
<feature type="binding site" evidence="4 6">
    <location>
        <position position="119"/>
    </location>
    <ligand>
        <name>substrate</name>
    </ligand>
</feature>
<dbReference type="Pfam" id="PF01416">
    <property type="entry name" value="PseudoU_synth_1"/>
    <property type="match status" value="2"/>
</dbReference>
<dbReference type="GO" id="GO:0031119">
    <property type="term" value="P:tRNA pseudouridine synthesis"/>
    <property type="evidence" value="ECO:0007669"/>
    <property type="project" value="UniProtKB-UniRule"/>
</dbReference>
<dbReference type="STRING" id="484498.SAMN05421686_103263"/>
<sequence>MTDLEDGYRRYAAVVEYNGACFHGWQRQKHHDEPTVQAALEAAISVVANHPVSVACAGRTDAGVHATRQVIHFDTKAQRKDYGWMMGVNTHLPDGVALQWVGEVGGDFHARYKAQARRYRYVIYDSPSRMALMHDQLTWWKYPLDAERMHEAAQHLIGTHDFTSFRAKDCQAKSPVKEMHAISVQRFDRILVVELECSAFLYHMVRNIVGVLLPIGEGHKSPDWMKDVLEFRDRSKAGITAPGGGLYFVGVKYPDQFTLPCEPWGPALLQPLFEK</sequence>
<dbReference type="Gene3D" id="3.30.70.660">
    <property type="entry name" value="Pseudouridine synthase I, catalytic domain, C-terminal subdomain"/>
    <property type="match status" value="1"/>
</dbReference>
<dbReference type="GO" id="GO:0003723">
    <property type="term" value="F:RNA binding"/>
    <property type="evidence" value="ECO:0007669"/>
    <property type="project" value="InterPro"/>
</dbReference>
<evidence type="ECO:0000256" key="4">
    <source>
        <dbReference type="HAMAP-Rule" id="MF_00171"/>
    </source>
</evidence>
<keyword evidence="10" id="KW-1185">Reference proteome</keyword>
<dbReference type="GO" id="GO:0160147">
    <property type="term" value="F:tRNA pseudouridine(38-40) synthase activity"/>
    <property type="evidence" value="ECO:0007669"/>
    <property type="project" value="UniProtKB-EC"/>
</dbReference>
<dbReference type="FunFam" id="3.30.70.580:FF:000001">
    <property type="entry name" value="tRNA pseudouridine synthase A"/>
    <property type="match status" value="1"/>
</dbReference>
<comment type="function">
    <text evidence="4">Formation of pseudouridine at positions 38, 39 and 40 in the anticodon stem and loop of transfer RNAs.</text>
</comment>
<evidence type="ECO:0000256" key="5">
    <source>
        <dbReference type="PIRSR" id="PIRSR001430-1"/>
    </source>
</evidence>
<dbReference type="Gene3D" id="3.30.70.580">
    <property type="entry name" value="Pseudouridine synthase I, catalytic domain, N-terminal subdomain"/>
    <property type="match status" value="1"/>
</dbReference>
<keyword evidence="3 4" id="KW-0413">Isomerase</keyword>
<dbReference type="SUPFAM" id="SSF55120">
    <property type="entry name" value="Pseudouridine synthase"/>
    <property type="match status" value="1"/>
</dbReference>
<accession>A0A1N7L3U4</accession>
<dbReference type="PANTHER" id="PTHR11142">
    <property type="entry name" value="PSEUDOURIDYLATE SYNTHASE"/>
    <property type="match status" value="1"/>
</dbReference>
<dbReference type="PANTHER" id="PTHR11142:SF0">
    <property type="entry name" value="TRNA PSEUDOURIDINE SYNTHASE-LIKE 1"/>
    <property type="match status" value="1"/>
</dbReference>
<dbReference type="EC" id="5.4.99.12" evidence="4"/>
<protein>
    <recommendedName>
        <fullName evidence="4">tRNA pseudouridine synthase A</fullName>
        <ecNumber evidence="4">5.4.99.12</ecNumber>
    </recommendedName>
    <alternativeName>
        <fullName evidence="4">tRNA pseudouridine(38-40) synthase</fullName>
    </alternativeName>
    <alternativeName>
        <fullName evidence="4">tRNA pseudouridylate synthase I</fullName>
    </alternativeName>
    <alternativeName>
        <fullName evidence="4">tRNA-uridine isomerase I</fullName>
    </alternativeName>
</protein>
<dbReference type="InterPro" id="IPR020097">
    <property type="entry name" value="PsdUridine_synth_TruA_a/b_dom"/>
</dbReference>
<dbReference type="Proteomes" id="UP000185639">
    <property type="component" value="Unassembled WGS sequence"/>
</dbReference>
<dbReference type="PIRSF" id="PIRSF001430">
    <property type="entry name" value="tRNA_psdUrid_synth"/>
    <property type="match status" value="1"/>
</dbReference>
<dbReference type="HAMAP" id="MF_00171">
    <property type="entry name" value="TruA"/>
    <property type="match status" value="1"/>
</dbReference>
<evidence type="ECO:0000256" key="7">
    <source>
        <dbReference type="RuleBase" id="RU003792"/>
    </source>
</evidence>
<comment type="catalytic activity">
    <reaction evidence="4 7">
        <text>uridine(38/39/40) in tRNA = pseudouridine(38/39/40) in tRNA</text>
        <dbReference type="Rhea" id="RHEA:22376"/>
        <dbReference type="Rhea" id="RHEA-COMP:10085"/>
        <dbReference type="Rhea" id="RHEA-COMP:10087"/>
        <dbReference type="ChEBI" id="CHEBI:65314"/>
        <dbReference type="ChEBI" id="CHEBI:65315"/>
        <dbReference type="EC" id="5.4.99.12"/>
    </reaction>
</comment>
<dbReference type="InterPro" id="IPR020094">
    <property type="entry name" value="TruA/RsuA/RluB/E/F_N"/>
</dbReference>
<keyword evidence="2 4" id="KW-0819">tRNA processing</keyword>
<proteinExistence type="inferred from homology"/>
<organism evidence="9 10">
    <name type="scientific">Thalassolituus maritimus</name>
    <dbReference type="NCBI Taxonomy" id="484498"/>
    <lineage>
        <taxon>Bacteria</taxon>
        <taxon>Pseudomonadati</taxon>
        <taxon>Pseudomonadota</taxon>
        <taxon>Gammaproteobacteria</taxon>
        <taxon>Oceanospirillales</taxon>
        <taxon>Oceanospirillaceae</taxon>
        <taxon>Thalassolituus</taxon>
    </lineage>
</organism>
<dbReference type="InterPro" id="IPR020095">
    <property type="entry name" value="PsdUridine_synth_TruA_C"/>
</dbReference>
<comment type="caution">
    <text evidence="4">Lacks conserved residue(s) required for the propagation of feature annotation.</text>
</comment>
<name>A0A1N7L3U4_9GAMM</name>
<dbReference type="AlphaFoldDB" id="A0A1N7L3U4"/>
<evidence type="ECO:0000256" key="2">
    <source>
        <dbReference type="ARBA" id="ARBA00022694"/>
    </source>
</evidence>
<feature type="domain" description="Pseudouridine synthase I TruA alpha/beta" evidence="8">
    <location>
        <begin position="152"/>
        <end position="254"/>
    </location>
</feature>
<evidence type="ECO:0000259" key="8">
    <source>
        <dbReference type="Pfam" id="PF01416"/>
    </source>
</evidence>
<gene>
    <name evidence="4" type="primary">truA</name>
    <name evidence="9" type="ORF">SAMN05421686_103263</name>
</gene>
<dbReference type="CDD" id="cd02570">
    <property type="entry name" value="PseudoU_synth_EcTruA"/>
    <property type="match status" value="1"/>
</dbReference>